<feature type="transmembrane region" description="Helical" evidence="1">
    <location>
        <begin position="194"/>
        <end position="215"/>
    </location>
</feature>
<keyword evidence="1" id="KW-0812">Transmembrane</keyword>
<reference evidence="2" key="1">
    <citation type="submission" date="2023-01" db="EMBL/GenBank/DDBJ databases">
        <title>Vibrio sp. CB1-14 genome sequencing.</title>
        <authorList>
            <person name="Otstavnykh N."/>
            <person name="Isaeva M."/>
            <person name="Meleshko D."/>
        </authorList>
    </citation>
    <scope>NUCLEOTIDE SEQUENCE</scope>
    <source>
        <strain evidence="2">CB1-14</strain>
    </source>
</reference>
<evidence type="ECO:0000256" key="1">
    <source>
        <dbReference type="SAM" id="Phobius"/>
    </source>
</evidence>
<feature type="transmembrane region" description="Helical" evidence="1">
    <location>
        <begin position="38"/>
        <end position="62"/>
    </location>
</feature>
<dbReference type="AlphaFoldDB" id="A0AAU8BQM8"/>
<keyword evidence="1" id="KW-0472">Membrane</keyword>
<sequence>MDFVLTLYAALLVIFSALLHAGWNILGKSNSGSGYSFTLGAALSQCLLLAPFMVWCFVQIGFSNVSAYFWGLLGLSAIGQVIYLVGLLNAYKHGDIGVIYPIARALPVLMVGVGAWFIGQSLGVSAWVGFAILTLGCLLVPIKTFRQLTVSAYANLGVLWAFVAAIGTTIYSIVDKEGINWLMFETSELTPHHIAILYLGLQTAGISVLLVLWLLVTRQFEQLSLTWKYKRQSSIAGVMMGLTYGIVLFAMTMVENVSYVVALRQVSIIFGVFMGMWFLKEPWLNTRILGVVLVSAGLVIALAI</sequence>
<dbReference type="SUPFAM" id="SSF103481">
    <property type="entry name" value="Multidrug resistance efflux transporter EmrE"/>
    <property type="match status" value="2"/>
</dbReference>
<proteinExistence type="predicted"/>
<name>A0AAU8BQM8_9VIBR</name>
<feature type="transmembrane region" description="Helical" evidence="1">
    <location>
        <begin position="6"/>
        <end position="26"/>
    </location>
</feature>
<dbReference type="EMBL" id="CP115921">
    <property type="protein sequence ID" value="XCD19015.1"/>
    <property type="molecule type" value="Genomic_DNA"/>
</dbReference>
<keyword evidence="1" id="KW-1133">Transmembrane helix</keyword>
<evidence type="ECO:0000313" key="2">
    <source>
        <dbReference type="EMBL" id="XCD19015.1"/>
    </source>
</evidence>
<feature type="transmembrane region" description="Helical" evidence="1">
    <location>
        <begin position="124"/>
        <end position="142"/>
    </location>
</feature>
<feature type="transmembrane region" description="Helical" evidence="1">
    <location>
        <begin position="154"/>
        <end position="174"/>
    </location>
</feature>
<protein>
    <submittedName>
        <fullName evidence="2">Multidrug transporter</fullName>
    </submittedName>
</protein>
<dbReference type="InterPro" id="IPR037185">
    <property type="entry name" value="EmrE-like"/>
</dbReference>
<feature type="transmembrane region" description="Helical" evidence="1">
    <location>
        <begin position="68"/>
        <end position="91"/>
    </location>
</feature>
<accession>A0AAU8BQM8</accession>
<gene>
    <name evidence="2" type="ORF">PG915_17425</name>
</gene>
<feature type="transmembrane region" description="Helical" evidence="1">
    <location>
        <begin position="235"/>
        <end position="253"/>
    </location>
</feature>
<organism evidence="2">
    <name type="scientific">Vibrio chaetopteri</name>
    <dbReference type="NCBI Taxonomy" id="3016528"/>
    <lineage>
        <taxon>Bacteria</taxon>
        <taxon>Pseudomonadati</taxon>
        <taxon>Pseudomonadota</taxon>
        <taxon>Gammaproteobacteria</taxon>
        <taxon>Vibrionales</taxon>
        <taxon>Vibrionaceae</taxon>
        <taxon>Vibrio</taxon>
    </lineage>
</organism>
<dbReference type="Gene3D" id="1.10.3730.20">
    <property type="match status" value="1"/>
</dbReference>
<feature type="transmembrane region" description="Helical" evidence="1">
    <location>
        <begin position="98"/>
        <end position="118"/>
    </location>
</feature>
<feature type="transmembrane region" description="Helical" evidence="1">
    <location>
        <begin position="286"/>
        <end position="303"/>
    </location>
</feature>
<feature type="transmembrane region" description="Helical" evidence="1">
    <location>
        <begin position="259"/>
        <end position="279"/>
    </location>
</feature>
<dbReference type="KEGG" id="vck:PG915_17425"/>